<comment type="caution">
    <text evidence="1">The sequence shown here is derived from an EMBL/GenBank/DDBJ whole genome shotgun (WGS) entry which is preliminary data.</text>
</comment>
<proteinExistence type="predicted"/>
<gene>
    <name evidence="1" type="ORF">AGOR_G00112580</name>
</gene>
<evidence type="ECO:0000313" key="1">
    <source>
        <dbReference type="EMBL" id="KAI1894123.1"/>
    </source>
</evidence>
<evidence type="ECO:0000313" key="2">
    <source>
        <dbReference type="Proteomes" id="UP000829720"/>
    </source>
</evidence>
<dbReference type="PANTHER" id="PTHR31025">
    <property type="entry name" value="SI:CH211-196P9.1-RELATED"/>
    <property type="match status" value="1"/>
</dbReference>
<dbReference type="AlphaFoldDB" id="A0A8T3DA10"/>
<sequence length="145" mass="16335">MKKRTQNVGLIGQKMDSTFALRRKEIVHSEPPVSEIMEKWPALFTENQSSDVTCVHTAVLHGLPILLGDDSEEFFRMCFDSDVDESFRGIDVGLLTVLHEDEPARTPHALNVDSSRAIILEGQVVMDDIPNLPHAINKLCFCRFN</sequence>
<name>A0A8T3DA10_9TELE</name>
<protein>
    <submittedName>
        <fullName evidence="1">Uncharacterized protein</fullName>
    </submittedName>
</protein>
<dbReference type="PANTHER" id="PTHR31025:SF19">
    <property type="entry name" value="SI:CH73-42K18.1-RELATED"/>
    <property type="match status" value="1"/>
</dbReference>
<accession>A0A8T3DA10</accession>
<dbReference type="EMBL" id="JAERUA010000010">
    <property type="protein sequence ID" value="KAI1894123.1"/>
    <property type="molecule type" value="Genomic_DNA"/>
</dbReference>
<reference evidence="1" key="1">
    <citation type="submission" date="2021-01" db="EMBL/GenBank/DDBJ databases">
        <authorList>
            <person name="Zahm M."/>
            <person name="Roques C."/>
            <person name="Cabau C."/>
            <person name="Klopp C."/>
            <person name="Donnadieu C."/>
            <person name="Jouanno E."/>
            <person name="Lampietro C."/>
            <person name="Louis A."/>
            <person name="Herpin A."/>
            <person name="Echchiki A."/>
            <person name="Berthelot C."/>
            <person name="Parey E."/>
            <person name="Roest-Crollius H."/>
            <person name="Braasch I."/>
            <person name="Postlethwait J."/>
            <person name="Bobe J."/>
            <person name="Montfort J."/>
            <person name="Bouchez O."/>
            <person name="Begum T."/>
            <person name="Mejri S."/>
            <person name="Adams A."/>
            <person name="Chen W.-J."/>
            <person name="Guiguen Y."/>
        </authorList>
    </citation>
    <scope>NUCLEOTIDE SEQUENCE</scope>
    <source>
        <tissue evidence="1">Blood</tissue>
    </source>
</reference>
<dbReference type="Proteomes" id="UP000829720">
    <property type="component" value="Unassembled WGS sequence"/>
</dbReference>
<dbReference type="OrthoDB" id="6512834at2759"/>
<keyword evidence="2" id="KW-1185">Reference proteome</keyword>
<organism evidence="1 2">
    <name type="scientific">Albula goreensis</name>
    <dbReference type="NCBI Taxonomy" id="1534307"/>
    <lineage>
        <taxon>Eukaryota</taxon>
        <taxon>Metazoa</taxon>
        <taxon>Chordata</taxon>
        <taxon>Craniata</taxon>
        <taxon>Vertebrata</taxon>
        <taxon>Euteleostomi</taxon>
        <taxon>Actinopterygii</taxon>
        <taxon>Neopterygii</taxon>
        <taxon>Teleostei</taxon>
        <taxon>Albuliformes</taxon>
        <taxon>Albulidae</taxon>
        <taxon>Albula</taxon>
    </lineage>
</organism>